<name>X6MXZ8_RETFI</name>
<evidence type="ECO:0000313" key="2">
    <source>
        <dbReference type="Proteomes" id="UP000023152"/>
    </source>
</evidence>
<dbReference type="InterPro" id="IPR021067">
    <property type="entry name" value="Glycosyltransferase"/>
</dbReference>
<dbReference type="EMBL" id="ASPP01015063">
    <property type="protein sequence ID" value="ETO18357.1"/>
    <property type="molecule type" value="Genomic_DNA"/>
</dbReference>
<protein>
    <submittedName>
        <fullName evidence="1">Uncharacterized protein</fullName>
    </submittedName>
</protein>
<sequence length="380" mass="43835">MIYLLFFYSPQTTKAVPLAVGSPTETKKETIPDPIQTEAPYDKIKQLPFSTVSIDNNRLSRIMPHPVGVYLPTLLFEVYTRKREDCKKHKPGQNIETSANTIFITFPSLNDPDCNETVISAFGNASNPDNLFFGIYEQNTADSHLDCLDISGVNCPFHPICTRLWQVRIERVSVAKAAGPIWGRYKADQLYKGEKFLLITDSHTFFRPYWDEIALNLWHKLENEYGILTHYPKPETSMNDDLAAWTRPDPEKPMSYHICGSIFEGGSNYLPRNANGCYTHVIPKLRDAHRSVLVPFWAAGFSFSKAHLREQVPWDPYCKFVFHGEEFLFVSKAWTHGYDMYSPPYDIVFHRYYEDASKTPRFNINHINAERVTKTTKQKQ</sequence>
<dbReference type="PANTHER" id="PTHR34496">
    <property type="entry name" value="GLCNAC TRANSFERASE-RELATED"/>
    <property type="match status" value="1"/>
</dbReference>
<organism evidence="1 2">
    <name type="scientific">Reticulomyxa filosa</name>
    <dbReference type="NCBI Taxonomy" id="46433"/>
    <lineage>
        <taxon>Eukaryota</taxon>
        <taxon>Sar</taxon>
        <taxon>Rhizaria</taxon>
        <taxon>Retaria</taxon>
        <taxon>Foraminifera</taxon>
        <taxon>Monothalamids</taxon>
        <taxon>Reticulomyxidae</taxon>
        <taxon>Reticulomyxa</taxon>
    </lineage>
</organism>
<reference evidence="1 2" key="1">
    <citation type="journal article" date="2013" name="Curr. Biol.">
        <title>The Genome of the Foraminiferan Reticulomyxa filosa.</title>
        <authorList>
            <person name="Glockner G."/>
            <person name="Hulsmann N."/>
            <person name="Schleicher M."/>
            <person name="Noegel A.A."/>
            <person name="Eichinger L."/>
            <person name="Gallinger C."/>
            <person name="Pawlowski J."/>
            <person name="Sierra R."/>
            <person name="Euteneuer U."/>
            <person name="Pillet L."/>
            <person name="Moustafa A."/>
            <person name="Platzer M."/>
            <person name="Groth M."/>
            <person name="Szafranski K."/>
            <person name="Schliwa M."/>
        </authorList>
    </citation>
    <scope>NUCLEOTIDE SEQUENCE [LARGE SCALE GENOMIC DNA]</scope>
</reference>
<evidence type="ECO:0000313" key="1">
    <source>
        <dbReference type="EMBL" id="ETO18357.1"/>
    </source>
</evidence>
<proteinExistence type="predicted"/>
<accession>X6MXZ8</accession>
<keyword evidence="2" id="KW-1185">Reference proteome</keyword>
<dbReference type="Proteomes" id="UP000023152">
    <property type="component" value="Unassembled WGS sequence"/>
</dbReference>
<dbReference type="OrthoDB" id="76265at2759"/>
<dbReference type="Pfam" id="PF11397">
    <property type="entry name" value="GlcNAc"/>
    <property type="match status" value="1"/>
</dbReference>
<comment type="caution">
    <text evidence="1">The sequence shown here is derived from an EMBL/GenBank/DDBJ whole genome shotgun (WGS) entry which is preliminary data.</text>
</comment>
<dbReference type="PANTHER" id="PTHR34496:SF6">
    <property type="entry name" value="GLYCOSYLTRANSFERASE 2-LIKE DOMAIN-CONTAINING PROTEIN"/>
    <property type="match status" value="1"/>
</dbReference>
<dbReference type="InterPro" id="IPR029044">
    <property type="entry name" value="Nucleotide-diphossugar_trans"/>
</dbReference>
<dbReference type="AlphaFoldDB" id="X6MXZ8"/>
<dbReference type="SUPFAM" id="SSF53448">
    <property type="entry name" value="Nucleotide-diphospho-sugar transferases"/>
    <property type="match status" value="1"/>
</dbReference>
<gene>
    <name evidence="1" type="ORF">RFI_18917</name>
</gene>
<dbReference type="OMA" id="WICVAND"/>